<accession>K0R5N7</accession>
<protein>
    <submittedName>
        <fullName evidence="1">Uncharacterized protein</fullName>
    </submittedName>
</protein>
<gene>
    <name evidence="1" type="ORF">THAOC_32595</name>
</gene>
<reference evidence="1 2" key="1">
    <citation type="journal article" date="2012" name="Genome Biol.">
        <title>Genome and low-iron response of an oceanic diatom adapted to chronic iron limitation.</title>
        <authorList>
            <person name="Lommer M."/>
            <person name="Specht M."/>
            <person name="Roy A.S."/>
            <person name="Kraemer L."/>
            <person name="Andreson R."/>
            <person name="Gutowska M.A."/>
            <person name="Wolf J."/>
            <person name="Bergner S.V."/>
            <person name="Schilhabel M.B."/>
            <person name="Klostermeier U.C."/>
            <person name="Beiko R.G."/>
            <person name="Rosenstiel P."/>
            <person name="Hippler M."/>
            <person name="Laroche J."/>
        </authorList>
    </citation>
    <scope>NUCLEOTIDE SEQUENCE [LARGE SCALE GENOMIC DNA]</scope>
    <source>
        <strain evidence="1 2">CCMP1005</strain>
    </source>
</reference>
<dbReference type="AlphaFoldDB" id="K0R5N7"/>
<dbReference type="Proteomes" id="UP000266841">
    <property type="component" value="Unassembled WGS sequence"/>
</dbReference>
<proteinExistence type="predicted"/>
<comment type="caution">
    <text evidence="1">The sequence shown here is derived from an EMBL/GenBank/DDBJ whole genome shotgun (WGS) entry which is preliminary data.</text>
</comment>
<evidence type="ECO:0000313" key="1">
    <source>
        <dbReference type="EMBL" id="EJK48593.1"/>
    </source>
</evidence>
<keyword evidence="2" id="KW-1185">Reference proteome</keyword>
<sequence length="351" mass="38626">LQPGVPADPNSPEIMGVMGEFANFLLVRTKPGGDPYAPLTSAQYFSSFKTVLFKKFKGLAYRSSTPEWYEQLYRGLRMKATVECIKRGGRVTKKAVGMSTEALKSTALFLPKQDNKSLGYEDRAILVTLYHAVGRGGEVDSSTWESAQYDTDRSMLVFDWGESKNGVQYAMTMHPQNPGEKNDGWLTDWNHAMAGHILCGPRKFSPQNGISYLFPAYTGMAPGGAATRVSKIIKKARDGGVDGIPEEMASHGLRVTGTDVMMFNPHLPFMSGITRGGWDCQGDTMLFFYITNKKHVAEAGKVLAGWSDPFMNVRYVGWFKSGLAIPSFTEPLYISPAPPASMPSLTATTRR</sequence>
<feature type="non-terminal residue" evidence="1">
    <location>
        <position position="1"/>
    </location>
</feature>
<dbReference type="eggNOG" id="ENOG502SM40">
    <property type="taxonomic scope" value="Eukaryota"/>
</dbReference>
<dbReference type="EMBL" id="AGNL01045660">
    <property type="protein sequence ID" value="EJK48593.1"/>
    <property type="molecule type" value="Genomic_DNA"/>
</dbReference>
<name>K0R5N7_THAOC</name>
<organism evidence="1 2">
    <name type="scientific">Thalassiosira oceanica</name>
    <name type="common">Marine diatom</name>
    <dbReference type="NCBI Taxonomy" id="159749"/>
    <lineage>
        <taxon>Eukaryota</taxon>
        <taxon>Sar</taxon>
        <taxon>Stramenopiles</taxon>
        <taxon>Ochrophyta</taxon>
        <taxon>Bacillariophyta</taxon>
        <taxon>Coscinodiscophyceae</taxon>
        <taxon>Thalassiosirophycidae</taxon>
        <taxon>Thalassiosirales</taxon>
        <taxon>Thalassiosiraceae</taxon>
        <taxon>Thalassiosira</taxon>
    </lineage>
</organism>
<evidence type="ECO:0000313" key="2">
    <source>
        <dbReference type="Proteomes" id="UP000266841"/>
    </source>
</evidence>